<proteinExistence type="predicted"/>
<feature type="region of interest" description="Disordered" evidence="1">
    <location>
        <begin position="105"/>
        <end position="156"/>
    </location>
</feature>
<reference evidence="2" key="1">
    <citation type="submission" date="2014-11" db="EMBL/GenBank/DDBJ databases">
        <authorList>
            <person name="Geib S."/>
        </authorList>
    </citation>
    <scope>NUCLEOTIDE SEQUENCE</scope>
</reference>
<evidence type="ECO:0000256" key="1">
    <source>
        <dbReference type="SAM" id="MobiDB-lite"/>
    </source>
</evidence>
<accession>A0A0A1X4J5</accession>
<gene>
    <name evidence="2" type="primary">rat-1_0</name>
    <name evidence="3" type="synonym">rat-1_1</name>
    <name evidence="2" type="ORF">g.14639</name>
    <name evidence="3" type="ORF">g.14644</name>
</gene>
<sequence length="156" mass="17402">MDFSQRELVEPKYLNQPGRATKQFCTVTLTQRTSREGGNKKRMQKEKENKKRRQTKWKCRQMCINSHPPHLGASSRSLHAAAATATTSLKPTITMQTILGKAATEQILQKPTAKKLSTSKRKGTSVEEGGGNFAKEPKADAGTLNARNWCENKEKS</sequence>
<dbReference type="EMBL" id="GBXI01003932">
    <property type="protein sequence ID" value="JAD10360.1"/>
    <property type="molecule type" value="Transcribed_RNA"/>
</dbReference>
<reference evidence="2" key="2">
    <citation type="journal article" date="2015" name="Gigascience">
        <title>Reconstructing a comprehensive transcriptome assembly of a white-pupal translocated strain of the pest fruit fly Bactrocera cucurbitae.</title>
        <authorList>
            <person name="Sim S.B."/>
            <person name="Calla B."/>
            <person name="Hall B."/>
            <person name="DeRego T."/>
            <person name="Geib S.M."/>
        </authorList>
    </citation>
    <scope>NUCLEOTIDE SEQUENCE</scope>
</reference>
<feature type="region of interest" description="Disordered" evidence="1">
    <location>
        <begin position="29"/>
        <end position="58"/>
    </location>
</feature>
<protein>
    <submittedName>
        <fullName evidence="2">5'-3' exoribonuclease 2</fullName>
    </submittedName>
</protein>
<evidence type="ECO:0000313" key="3">
    <source>
        <dbReference type="EMBL" id="JAD10360.1"/>
    </source>
</evidence>
<evidence type="ECO:0000313" key="2">
    <source>
        <dbReference type="EMBL" id="JAD06239.1"/>
    </source>
</evidence>
<feature type="compositionally biased region" description="Basic and acidic residues" evidence="1">
    <location>
        <begin position="33"/>
        <end position="49"/>
    </location>
</feature>
<dbReference type="AlphaFoldDB" id="A0A0A1X4J5"/>
<dbReference type="EMBL" id="GBXI01008053">
    <property type="protein sequence ID" value="JAD06239.1"/>
    <property type="molecule type" value="Transcribed_RNA"/>
</dbReference>
<name>A0A0A1X4J5_ZEUCU</name>
<organism evidence="2">
    <name type="scientific">Zeugodacus cucurbitae</name>
    <name type="common">Melon fruit fly</name>
    <name type="synonym">Bactrocera cucurbitae</name>
    <dbReference type="NCBI Taxonomy" id="28588"/>
    <lineage>
        <taxon>Eukaryota</taxon>
        <taxon>Metazoa</taxon>
        <taxon>Ecdysozoa</taxon>
        <taxon>Arthropoda</taxon>
        <taxon>Hexapoda</taxon>
        <taxon>Insecta</taxon>
        <taxon>Pterygota</taxon>
        <taxon>Neoptera</taxon>
        <taxon>Endopterygota</taxon>
        <taxon>Diptera</taxon>
        <taxon>Brachycera</taxon>
        <taxon>Muscomorpha</taxon>
        <taxon>Tephritoidea</taxon>
        <taxon>Tephritidae</taxon>
        <taxon>Zeugodacus</taxon>
        <taxon>Zeugodacus</taxon>
    </lineage>
</organism>